<sequence length="73" mass="8731">MNNNFNDKEMLQAKHRLEEAQARNRQKERKARTRRLIQEGAILESVLPEIKHMNSDEIKNLLLQRLFFGNMQP</sequence>
<dbReference type="RefSeq" id="WP_201427662.1">
    <property type="nucleotide sequence ID" value="NZ_JAEQMG010000089.1"/>
</dbReference>
<name>A0A935C352_9FIRM</name>
<evidence type="ECO:0000313" key="2">
    <source>
        <dbReference type="Proteomes" id="UP000633365"/>
    </source>
</evidence>
<dbReference type="Pfam" id="PF12958">
    <property type="entry name" value="DUF3847"/>
    <property type="match status" value="1"/>
</dbReference>
<reference evidence="1" key="1">
    <citation type="submission" date="2021-01" db="EMBL/GenBank/DDBJ databases">
        <title>Genome public.</title>
        <authorList>
            <person name="Liu C."/>
            <person name="Sun Q."/>
        </authorList>
    </citation>
    <scope>NUCLEOTIDE SEQUENCE</scope>
    <source>
        <strain evidence="1">M6</strain>
    </source>
</reference>
<accession>A0A935C352</accession>
<evidence type="ECO:0000313" key="1">
    <source>
        <dbReference type="EMBL" id="MBK6088832.1"/>
    </source>
</evidence>
<proteinExistence type="predicted"/>
<keyword evidence="2" id="KW-1185">Reference proteome</keyword>
<gene>
    <name evidence="1" type="ORF">JKK62_09260</name>
</gene>
<dbReference type="AlphaFoldDB" id="A0A935C352"/>
<dbReference type="EMBL" id="JAEQMG010000089">
    <property type="protein sequence ID" value="MBK6088832.1"/>
    <property type="molecule type" value="Genomic_DNA"/>
</dbReference>
<dbReference type="Proteomes" id="UP000633365">
    <property type="component" value="Unassembled WGS sequence"/>
</dbReference>
<protein>
    <submittedName>
        <fullName evidence="1">DUF3847 domain-containing protein</fullName>
    </submittedName>
</protein>
<organism evidence="1 2">
    <name type="scientific">Ruminococcus difficilis</name>
    <dbReference type="NCBI Taxonomy" id="2763069"/>
    <lineage>
        <taxon>Bacteria</taxon>
        <taxon>Bacillati</taxon>
        <taxon>Bacillota</taxon>
        <taxon>Clostridia</taxon>
        <taxon>Eubacteriales</taxon>
        <taxon>Oscillospiraceae</taxon>
        <taxon>Ruminococcus</taxon>
    </lineage>
</organism>
<comment type="caution">
    <text evidence="1">The sequence shown here is derived from an EMBL/GenBank/DDBJ whole genome shotgun (WGS) entry which is preliminary data.</text>
</comment>
<dbReference type="InterPro" id="IPR024215">
    <property type="entry name" value="DUF3847"/>
</dbReference>